<evidence type="ECO:0000256" key="3">
    <source>
        <dbReference type="SAM" id="SignalP"/>
    </source>
</evidence>
<feature type="signal peptide" evidence="3">
    <location>
        <begin position="1"/>
        <end position="39"/>
    </location>
</feature>
<name>A0ABZ3CCE3_9ACTN</name>
<dbReference type="SUPFAM" id="SSF51261">
    <property type="entry name" value="Duplicated hybrid motif"/>
    <property type="match status" value="1"/>
</dbReference>
<feature type="chain" id="PRO_5045938863" evidence="3">
    <location>
        <begin position="40"/>
        <end position="497"/>
    </location>
</feature>
<feature type="region of interest" description="Disordered" evidence="2">
    <location>
        <begin position="289"/>
        <end position="369"/>
    </location>
</feature>
<dbReference type="InterPro" id="IPR011055">
    <property type="entry name" value="Dup_hybrid_motif"/>
</dbReference>
<feature type="compositionally biased region" description="Low complexity" evidence="2">
    <location>
        <begin position="328"/>
        <end position="369"/>
    </location>
</feature>
<sequence length="497" mass="52478">MDVSSHAPDRPSRSRGRRRAATAAVVVLATALGTPVAHADTLADLRAAAAAAQANQNQARNDIGESTATLDSATQKLAQSQAQLDAARAVLADMQVQLSAARERDAQLAAELAAAQAALEEARARVAQGEADVAAQQKLIIGAVTESYQQRSGLEGLSVVFDARSTAELGQRIQWNTTIFDTQAAQKARLDAILLQLQAARDEAAALEQRVADAKAESEANVLRISQLEAQAAAQQRSVAALVSANEAARQSAQAQLAADEASYASFAAEEAQLQSEIQGELSRLKAEAEARERAEREAREQAARERAREQAAREQAAREARERAARDTAAAQAAQRQASQQRVAAPAPEKTSSTASRSGGRVSSAGFVRPVNASPGSAFGMRFHPILKVWRPHNGNDWGAATGTPIYAAQSGTVLKAGLNGGFGNFVLIGHGNLIDGKYVTTGYAHQSRIAVSVGQRVERGQLIGYVGSTGLSTTPHLHFEVRLDGVPVNPMQYLP</sequence>
<keyword evidence="1" id="KW-0175">Coiled coil</keyword>
<feature type="domain" description="M23ase beta-sheet core" evidence="4">
    <location>
        <begin position="393"/>
        <end position="492"/>
    </location>
</feature>
<evidence type="ECO:0000259" key="4">
    <source>
        <dbReference type="Pfam" id="PF01551"/>
    </source>
</evidence>
<dbReference type="CDD" id="cd12797">
    <property type="entry name" value="M23_peptidase"/>
    <property type="match status" value="1"/>
</dbReference>
<dbReference type="Proteomes" id="UP001434337">
    <property type="component" value="Chromosome"/>
</dbReference>
<dbReference type="PANTHER" id="PTHR21666">
    <property type="entry name" value="PEPTIDASE-RELATED"/>
    <property type="match status" value="1"/>
</dbReference>
<feature type="coiled-coil region" evidence="1">
    <location>
        <begin position="42"/>
        <end position="139"/>
    </location>
</feature>
<feature type="region of interest" description="Disordered" evidence="2">
    <location>
        <begin position="1"/>
        <end position="20"/>
    </location>
</feature>
<dbReference type="Gene3D" id="2.70.70.10">
    <property type="entry name" value="Glucose Permease (Domain IIA)"/>
    <property type="match status" value="1"/>
</dbReference>
<keyword evidence="6" id="KW-1185">Reference proteome</keyword>
<dbReference type="Gene3D" id="1.10.287.1490">
    <property type="match status" value="1"/>
</dbReference>
<reference evidence="5 6" key="1">
    <citation type="journal article" date="2023" name="Environ Microbiome">
        <title>A coral-associated actinobacterium mitigates coral bleaching under heat stress.</title>
        <authorList>
            <person name="Li J."/>
            <person name="Zou Y."/>
            <person name="Li Q."/>
            <person name="Zhang J."/>
            <person name="Bourne D.G."/>
            <person name="Lyu Y."/>
            <person name="Liu C."/>
            <person name="Zhang S."/>
        </authorList>
    </citation>
    <scope>NUCLEOTIDE SEQUENCE [LARGE SCALE GENOMIC DNA]</scope>
    <source>
        <strain evidence="5 6">SCSIO 13291</strain>
    </source>
</reference>
<evidence type="ECO:0000313" key="6">
    <source>
        <dbReference type="Proteomes" id="UP001434337"/>
    </source>
</evidence>
<keyword evidence="3" id="KW-0732">Signal</keyword>
<dbReference type="Pfam" id="PF01551">
    <property type="entry name" value="Peptidase_M23"/>
    <property type="match status" value="1"/>
</dbReference>
<dbReference type="InterPro" id="IPR016047">
    <property type="entry name" value="M23ase_b-sheet_dom"/>
</dbReference>
<evidence type="ECO:0000256" key="1">
    <source>
        <dbReference type="SAM" id="Coils"/>
    </source>
</evidence>
<dbReference type="InterPro" id="IPR050570">
    <property type="entry name" value="Cell_wall_metabolism_enzyme"/>
</dbReference>
<organism evidence="5 6">
    <name type="scientific">Propioniciclava soli</name>
    <dbReference type="NCBI Taxonomy" id="2775081"/>
    <lineage>
        <taxon>Bacteria</taxon>
        <taxon>Bacillati</taxon>
        <taxon>Actinomycetota</taxon>
        <taxon>Actinomycetes</taxon>
        <taxon>Propionibacteriales</taxon>
        <taxon>Propionibacteriaceae</taxon>
        <taxon>Propioniciclava</taxon>
    </lineage>
</organism>
<proteinExistence type="predicted"/>
<protein>
    <submittedName>
        <fullName evidence="5">Peptidoglycan DD-metalloendopeptidase family protein</fullName>
    </submittedName>
</protein>
<dbReference type="EMBL" id="CP115965">
    <property type="protein sequence ID" value="WZW99824.1"/>
    <property type="molecule type" value="Genomic_DNA"/>
</dbReference>
<dbReference type="PANTHER" id="PTHR21666:SF270">
    <property type="entry name" value="MUREIN HYDROLASE ACTIVATOR ENVC"/>
    <property type="match status" value="1"/>
</dbReference>
<evidence type="ECO:0000313" key="5">
    <source>
        <dbReference type="EMBL" id="WZW99824.1"/>
    </source>
</evidence>
<accession>A0ABZ3CCE3</accession>
<dbReference type="RefSeq" id="WP_342373334.1">
    <property type="nucleotide sequence ID" value="NZ_CP115965.1"/>
</dbReference>
<evidence type="ECO:0000256" key="2">
    <source>
        <dbReference type="SAM" id="MobiDB-lite"/>
    </source>
</evidence>
<gene>
    <name evidence="5" type="ORF">PCC79_06430</name>
</gene>
<feature type="compositionally biased region" description="Basic and acidic residues" evidence="2">
    <location>
        <begin position="289"/>
        <end position="327"/>
    </location>
</feature>
<feature type="coiled-coil region" evidence="1">
    <location>
        <begin position="190"/>
        <end position="217"/>
    </location>
</feature>